<accession>A0ABQ7ATL8</accession>
<evidence type="ECO:0000313" key="2">
    <source>
        <dbReference type="EMBL" id="KAF3517442.1"/>
    </source>
</evidence>
<reference evidence="2 3" key="1">
    <citation type="journal article" date="2020" name="BMC Genomics">
        <title>Intraspecific diversification of the crop wild relative Brassica cretica Lam. using demographic model selection.</title>
        <authorList>
            <person name="Kioukis A."/>
            <person name="Michalopoulou V.A."/>
            <person name="Briers L."/>
            <person name="Pirintsos S."/>
            <person name="Studholme D.J."/>
            <person name="Pavlidis P."/>
            <person name="Sarris P.F."/>
        </authorList>
    </citation>
    <scope>NUCLEOTIDE SEQUENCE [LARGE SCALE GENOMIC DNA]</scope>
    <source>
        <strain evidence="3">cv. PFS-1207/04</strain>
    </source>
</reference>
<feature type="compositionally biased region" description="Basic residues" evidence="1">
    <location>
        <begin position="1"/>
        <end position="10"/>
    </location>
</feature>
<dbReference type="Proteomes" id="UP000266723">
    <property type="component" value="Unassembled WGS sequence"/>
</dbReference>
<proteinExistence type="predicted"/>
<comment type="caution">
    <text evidence="2">The sequence shown here is derived from an EMBL/GenBank/DDBJ whole genome shotgun (WGS) entry which is preliminary data.</text>
</comment>
<organism evidence="2 3">
    <name type="scientific">Brassica cretica</name>
    <name type="common">Mustard</name>
    <dbReference type="NCBI Taxonomy" id="69181"/>
    <lineage>
        <taxon>Eukaryota</taxon>
        <taxon>Viridiplantae</taxon>
        <taxon>Streptophyta</taxon>
        <taxon>Embryophyta</taxon>
        <taxon>Tracheophyta</taxon>
        <taxon>Spermatophyta</taxon>
        <taxon>Magnoliopsida</taxon>
        <taxon>eudicotyledons</taxon>
        <taxon>Gunneridae</taxon>
        <taxon>Pentapetalae</taxon>
        <taxon>rosids</taxon>
        <taxon>malvids</taxon>
        <taxon>Brassicales</taxon>
        <taxon>Brassicaceae</taxon>
        <taxon>Brassiceae</taxon>
        <taxon>Brassica</taxon>
    </lineage>
</organism>
<gene>
    <name evidence="2" type="ORF">DY000_02059098</name>
</gene>
<protein>
    <submittedName>
        <fullName evidence="2">Uncharacterized protein</fullName>
    </submittedName>
</protein>
<feature type="compositionally biased region" description="Polar residues" evidence="1">
    <location>
        <begin position="11"/>
        <end position="22"/>
    </location>
</feature>
<dbReference type="EMBL" id="QGKV02001556">
    <property type="protein sequence ID" value="KAF3517442.1"/>
    <property type="molecule type" value="Genomic_DNA"/>
</dbReference>
<feature type="region of interest" description="Disordered" evidence="1">
    <location>
        <begin position="1"/>
        <end position="32"/>
    </location>
</feature>
<sequence length="69" mass="7631">MRVTGKKKVRASTTTKSDSPATNKKEEEGCVRVKSNQASLELRKRNSISTGPSRWYFPETVNGCAISAR</sequence>
<evidence type="ECO:0000313" key="3">
    <source>
        <dbReference type="Proteomes" id="UP000266723"/>
    </source>
</evidence>
<keyword evidence="3" id="KW-1185">Reference proteome</keyword>
<evidence type="ECO:0000256" key="1">
    <source>
        <dbReference type="SAM" id="MobiDB-lite"/>
    </source>
</evidence>
<name>A0ABQ7ATL8_BRACR</name>